<name>A0A699TR16_TANCI</name>
<evidence type="ECO:0000313" key="2">
    <source>
        <dbReference type="EMBL" id="GFD13225.1"/>
    </source>
</evidence>
<comment type="caution">
    <text evidence="2">The sequence shown here is derived from an EMBL/GenBank/DDBJ whole genome shotgun (WGS) entry which is preliminary data.</text>
</comment>
<reference evidence="2" key="1">
    <citation type="journal article" date="2019" name="Sci. Rep.">
        <title>Draft genome of Tanacetum cinerariifolium, the natural source of mosquito coil.</title>
        <authorList>
            <person name="Yamashiro T."/>
            <person name="Shiraishi A."/>
            <person name="Satake H."/>
            <person name="Nakayama K."/>
        </authorList>
    </citation>
    <scope>NUCLEOTIDE SEQUENCE</scope>
</reference>
<evidence type="ECO:0000256" key="1">
    <source>
        <dbReference type="SAM" id="Coils"/>
    </source>
</evidence>
<feature type="non-terminal residue" evidence="2">
    <location>
        <position position="130"/>
    </location>
</feature>
<dbReference type="EMBL" id="BKCJ011270958">
    <property type="protein sequence ID" value="GFD13225.1"/>
    <property type="molecule type" value="Genomic_DNA"/>
</dbReference>
<feature type="non-terminal residue" evidence="2">
    <location>
        <position position="1"/>
    </location>
</feature>
<sequence>FLEKRRKFFAAKRSEEKRNKPPIRAQQRSIMCTYLKNIDGWKLKSLKKKSFTKIQELFDKAMKKVNTFVDFRTELVEESSKKAEEEITYEGSLKRVENKLEQERSKKQKVDEDKESEELKKYLEIILDDG</sequence>
<keyword evidence="1" id="KW-0175">Coiled coil</keyword>
<protein>
    <submittedName>
        <fullName evidence="2">Uncharacterized protein</fullName>
    </submittedName>
</protein>
<accession>A0A699TR16</accession>
<dbReference type="AlphaFoldDB" id="A0A699TR16"/>
<organism evidence="2">
    <name type="scientific">Tanacetum cinerariifolium</name>
    <name type="common">Dalmatian daisy</name>
    <name type="synonym">Chrysanthemum cinerariifolium</name>
    <dbReference type="NCBI Taxonomy" id="118510"/>
    <lineage>
        <taxon>Eukaryota</taxon>
        <taxon>Viridiplantae</taxon>
        <taxon>Streptophyta</taxon>
        <taxon>Embryophyta</taxon>
        <taxon>Tracheophyta</taxon>
        <taxon>Spermatophyta</taxon>
        <taxon>Magnoliopsida</taxon>
        <taxon>eudicotyledons</taxon>
        <taxon>Gunneridae</taxon>
        <taxon>Pentapetalae</taxon>
        <taxon>asterids</taxon>
        <taxon>campanulids</taxon>
        <taxon>Asterales</taxon>
        <taxon>Asteraceae</taxon>
        <taxon>Asteroideae</taxon>
        <taxon>Anthemideae</taxon>
        <taxon>Anthemidinae</taxon>
        <taxon>Tanacetum</taxon>
    </lineage>
</organism>
<feature type="coiled-coil region" evidence="1">
    <location>
        <begin position="93"/>
        <end position="120"/>
    </location>
</feature>
<gene>
    <name evidence="2" type="ORF">Tci_885194</name>
</gene>
<proteinExistence type="predicted"/>